<feature type="compositionally biased region" description="Low complexity" evidence="1">
    <location>
        <begin position="122"/>
        <end position="131"/>
    </location>
</feature>
<evidence type="ECO:0000313" key="4">
    <source>
        <dbReference type="Proteomes" id="UP001198602"/>
    </source>
</evidence>
<keyword evidence="3" id="KW-0969">Cilium</keyword>
<organism evidence="3 4">
    <name type="scientific">Massilia hydrophila</name>
    <dbReference type="NCBI Taxonomy" id="3044279"/>
    <lineage>
        <taxon>Bacteria</taxon>
        <taxon>Pseudomonadati</taxon>
        <taxon>Pseudomonadota</taxon>
        <taxon>Betaproteobacteria</taxon>
        <taxon>Burkholderiales</taxon>
        <taxon>Oxalobacteraceae</taxon>
        <taxon>Telluria group</taxon>
        <taxon>Massilia</taxon>
    </lineage>
</organism>
<sequence>MAGTDLGRLGAVLRITAVDPVEALGHPRQQAFQRALQTVVGQTLPARVLARAGDGSALVQVAGAHVRMALPAGIGQNANLALTVVAATPRPTFQLGTHADGSPRLLQAQAVASPAVPGQDETPGTPAAGKDGTAGAGGMPAGAGTTTPASTPAGASAAPQAQGAARTAAAPALPLPGPQPGAQPEPGGAPASLSTAARLIGSALAQAPAAAAQALRPAAPLLAGGELAAPRIAAALQGTVEKSGLFYESHLGDWNEGRRTLDSLRGEPQMQQRSSEEPGALKLVAQQLASHELQQVAWQGQLVPGLPLEWRIAHQPPSGRDDGADGQGDAADGAGAWHSTLKLQFPLLGQVEASLSLHGETLQLRLHAASPDTEASLRAHGAALETALGAAGLALSGLNIGSGGEAR</sequence>
<keyword evidence="4" id="KW-1185">Reference proteome</keyword>
<gene>
    <name evidence="3" type="ORF">LE190_01890</name>
</gene>
<evidence type="ECO:0000259" key="2">
    <source>
        <dbReference type="Pfam" id="PF02120"/>
    </source>
</evidence>
<keyword evidence="3" id="KW-0282">Flagellum</keyword>
<dbReference type="InterPro" id="IPR021136">
    <property type="entry name" value="Flagellar_hook_control-like_C"/>
</dbReference>
<evidence type="ECO:0000313" key="3">
    <source>
        <dbReference type="EMBL" id="MCA1854680.1"/>
    </source>
</evidence>
<feature type="compositionally biased region" description="Pro residues" evidence="1">
    <location>
        <begin position="173"/>
        <end position="183"/>
    </location>
</feature>
<dbReference type="Pfam" id="PF02120">
    <property type="entry name" value="Flg_hook"/>
    <property type="match status" value="1"/>
</dbReference>
<proteinExistence type="predicted"/>
<feature type="domain" description="Flagellar hook-length control protein-like C-terminal" evidence="2">
    <location>
        <begin position="329"/>
        <end position="405"/>
    </location>
</feature>
<keyword evidence="3" id="KW-0966">Cell projection</keyword>
<feature type="region of interest" description="Disordered" evidence="1">
    <location>
        <begin position="314"/>
        <end position="333"/>
    </location>
</feature>
<reference evidence="3 4" key="1">
    <citation type="submission" date="2021-07" db="EMBL/GenBank/DDBJ databases">
        <title>Characterization of Violacein-producing bacteria and related species.</title>
        <authorList>
            <person name="Wilson H.S."/>
            <person name="De Leon M.E."/>
        </authorList>
    </citation>
    <scope>NUCLEOTIDE SEQUENCE [LARGE SCALE GENOMIC DNA]</scope>
    <source>
        <strain evidence="3 4">HSC-2F05</strain>
    </source>
</reference>
<feature type="compositionally biased region" description="Gly residues" evidence="1">
    <location>
        <begin position="132"/>
        <end position="141"/>
    </location>
</feature>
<dbReference type="EMBL" id="JAHYBX010000001">
    <property type="protein sequence ID" value="MCA1854680.1"/>
    <property type="molecule type" value="Genomic_DNA"/>
</dbReference>
<feature type="compositionally biased region" description="Low complexity" evidence="1">
    <location>
        <begin position="142"/>
        <end position="172"/>
    </location>
</feature>
<feature type="region of interest" description="Disordered" evidence="1">
    <location>
        <begin position="110"/>
        <end position="192"/>
    </location>
</feature>
<accession>A0ABS7Y4R9</accession>
<dbReference type="InterPro" id="IPR038610">
    <property type="entry name" value="FliK-like_C_sf"/>
</dbReference>
<dbReference type="Gene3D" id="3.30.750.140">
    <property type="match status" value="1"/>
</dbReference>
<dbReference type="RefSeq" id="WP_225237129.1">
    <property type="nucleotide sequence ID" value="NZ_JAHYBX010000001.1"/>
</dbReference>
<dbReference type="Proteomes" id="UP001198602">
    <property type="component" value="Unassembled WGS sequence"/>
</dbReference>
<protein>
    <submittedName>
        <fullName evidence="3">Flagellar hook-length control protein FliK</fullName>
    </submittedName>
</protein>
<evidence type="ECO:0000256" key="1">
    <source>
        <dbReference type="SAM" id="MobiDB-lite"/>
    </source>
</evidence>
<comment type="caution">
    <text evidence="3">The sequence shown here is derived from an EMBL/GenBank/DDBJ whole genome shotgun (WGS) entry which is preliminary data.</text>
</comment>
<name>A0ABS7Y4R9_9BURK</name>